<dbReference type="Pfam" id="PF04577">
    <property type="entry name" value="Glyco_transf_61"/>
    <property type="match status" value="2"/>
</dbReference>
<dbReference type="EMBL" id="SDRB02008045">
    <property type="protein sequence ID" value="THG10113.1"/>
    <property type="molecule type" value="Genomic_DNA"/>
</dbReference>
<dbReference type="GO" id="GO:0000139">
    <property type="term" value="C:Golgi membrane"/>
    <property type="evidence" value="ECO:0007669"/>
    <property type="project" value="UniProtKB-SubCell"/>
</dbReference>
<dbReference type="Gene3D" id="3.40.50.300">
    <property type="entry name" value="P-loop containing nucleotide triphosphate hydrolases"/>
    <property type="match status" value="1"/>
</dbReference>
<keyword evidence="4" id="KW-0547">Nucleotide-binding</keyword>
<feature type="compositionally biased region" description="Basic and acidic residues" evidence="7">
    <location>
        <begin position="678"/>
        <end position="700"/>
    </location>
</feature>
<dbReference type="InterPro" id="IPR049625">
    <property type="entry name" value="Glyco_transf_61_cat"/>
</dbReference>
<evidence type="ECO:0000256" key="1">
    <source>
        <dbReference type="ARBA" id="ARBA00004323"/>
    </source>
</evidence>
<dbReference type="InterPro" id="IPR024757">
    <property type="entry name" value="FtsZ_C"/>
</dbReference>
<dbReference type="InterPro" id="IPR008280">
    <property type="entry name" value="Tub_FtsZ_C"/>
</dbReference>
<dbReference type="STRING" id="542762.A0A4S4E2N5"/>
<comment type="caution">
    <text evidence="9">The sequence shown here is derived from an EMBL/GenBank/DDBJ whole genome shotgun (WGS) entry which is preliminary data.</text>
</comment>
<dbReference type="InterPro" id="IPR037103">
    <property type="entry name" value="Tubulin/FtsZ-like_C"/>
</dbReference>
<dbReference type="PANTHER" id="PTHR20961:SF98">
    <property type="entry name" value="GLYCOSYLTRANSFERASE"/>
    <property type="match status" value="1"/>
</dbReference>
<name>A0A4S4E2N5_CAMSN</name>
<dbReference type="SMART" id="SM00865">
    <property type="entry name" value="Tubulin_C"/>
    <property type="match status" value="1"/>
</dbReference>
<dbReference type="InterPro" id="IPR027417">
    <property type="entry name" value="P-loop_NTPase"/>
</dbReference>
<dbReference type="SUPFAM" id="SSF52540">
    <property type="entry name" value="P-loop containing nucleoside triphosphate hydrolases"/>
    <property type="match status" value="1"/>
</dbReference>
<protein>
    <recommendedName>
        <fullName evidence="8">Tubulin/FtsZ 2-layer sandwich domain-containing protein</fullName>
    </recommendedName>
</protein>
<organism evidence="9 10">
    <name type="scientific">Camellia sinensis var. sinensis</name>
    <name type="common">China tea</name>
    <dbReference type="NCBI Taxonomy" id="542762"/>
    <lineage>
        <taxon>Eukaryota</taxon>
        <taxon>Viridiplantae</taxon>
        <taxon>Streptophyta</taxon>
        <taxon>Embryophyta</taxon>
        <taxon>Tracheophyta</taxon>
        <taxon>Spermatophyta</taxon>
        <taxon>Magnoliopsida</taxon>
        <taxon>eudicotyledons</taxon>
        <taxon>Gunneridae</taxon>
        <taxon>Pentapetalae</taxon>
        <taxon>asterids</taxon>
        <taxon>Ericales</taxon>
        <taxon>Theaceae</taxon>
        <taxon>Camellia</taxon>
    </lineage>
</organism>
<dbReference type="AlphaFoldDB" id="A0A4S4E2N5"/>
<keyword evidence="5" id="KW-0342">GTP-binding</keyword>
<dbReference type="PANTHER" id="PTHR20961">
    <property type="entry name" value="GLYCOSYLTRANSFERASE"/>
    <property type="match status" value="1"/>
</dbReference>
<evidence type="ECO:0000256" key="6">
    <source>
        <dbReference type="ARBA" id="ARBA00023180"/>
    </source>
</evidence>
<evidence type="ECO:0000256" key="7">
    <source>
        <dbReference type="SAM" id="MobiDB-lite"/>
    </source>
</evidence>
<dbReference type="Proteomes" id="UP000306102">
    <property type="component" value="Unassembled WGS sequence"/>
</dbReference>
<evidence type="ECO:0000256" key="2">
    <source>
        <dbReference type="ARBA" id="ARBA00022676"/>
    </source>
</evidence>
<feature type="domain" description="Tubulin/FtsZ 2-layer sandwich" evidence="8">
    <location>
        <begin position="725"/>
        <end position="864"/>
    </location>
</feature>
<sequence>MRMVVLQRVKQYYKEDPTLFNLYPIFSHFNTLDPSSAAGPHFASPGNSHWSSPISCDRSHANYDLCSINGPTVLDPTVSTFYVMGPTTSTLIVEKVRPYPQKNSSQTMDRIKEITLTSGPPSPQCMIKHNARALVFSVGGYTWNFFHTFIDGFIPLFITVNSMFADQDLVLVITNSEDWWVRKYADLFHSFSKHPIIILENDTSTHCFPSATVGLISHGFMTIDPKQLPNSKTILQFHAILEQTYCHRPSFPKNPSRPRLILVTRTGGLGRVIMNQDDMKRVAEEEGFDVIEFEPKHETPLREACELVSSSHAMVGVHGAALTYGLFLRPGSVLMQVVGLGLDNVAELCFGSCYRDMKLEYMEYKIGVDESSLVDRYGKDDAIVKDSKALQVEWYDAIMEVYLRQQNVKLDMVRFREYLKKAYEKAKILMHNEDRQLQWWKRMAVVVLVEEKNKRRDLKDFELIKAKSEGFKEHLIQIWGFRIRYIVELMPCKLALNLIRFHFVYSFANAPESARMDWSAFTKGYFLNRETLVAVLLLIDASVPPQKIDLNCANWLGRNNIPMTFVFTKCDKMKGKGKRPDENIKNFQELMRENYREHPAWIMTSSNTGWGRDELLLHMKIVFEDDEDQGIVQRAWEGLIPNRILIYCFGSATKVGKSNTNANRASLGERLYALINKDSRNEDTSDSEHKQTLPDKHVGKEMSSSMPLDDDRKQRLLQLQVPGLVNVDFANVRAIMENAGSSLMGIGTTTGKLSGSLFADFFLFTKCFIDLKKGAKEARDAALNAIQSPLLDVGIERATRIVWNITGGSDLTLYEESRNRKMHFTADCGEKEFSFFKMRISSISNKLIATISTCMDEAGTTFSVFLDPQSQEQAHSDSAGPIICNRSHRSYDICSINGPTILDPKVSTFYAIGHTSSTTQVEKVKPYPRKWDIFRMSQITEVTLASGPPRAPCMVQHNAPALLFSAGGYSGDFFTDFSDEFIPLFITINSIYSSEDLVLVISNAHDWWTRRYADLLQTFSKYPIINLDNDTTTHCFPSVTIGLISLDLMSADPKPRPNSKTISHFHALLDKTYAHNHPSNPTSLKSRPQMVLAGRNSAIGRVIMNRAKVKKVAEEEGFDVIEFEPKYATPLREAYALVSSSHVMVGVHGAALTHFLFLQPGSVFMQVVPIGTEQLAEVCFGNLARDMGLKYMEYKIGVEESSLVDEYGKDAMVLRDAEAFLKKKGGWSSGTVETYLKKQNVRLNLTRFRGYLKKAFVKAKAFMDKEG</sequence>
<dbReference type="GO" id="GO:0016763">
    <property type="term" value="F:pentosyltransferase activity"/>
    <property type="evidence" value="ECO:0007669"/>
    <property type="project" value="UniProtKB-ARBA"/>
</dbReference>
<keyword evidence="10" id="KW-1185">Reference proteome</keyword>
<evidence type="ECO:0000256" key="5">
    <source>
        <dbReference type="ARBA" id="ARBA00023134"/>
    </source>
</evidence>
<evidence type="ECO:0000313" key="9">
    <source>
        <dbReference type="EMBL" id="THG10113.1"/>
    </source>
</evidence>
<dbReference type="PRINTS" id="PR00423">
    <property type="entry name" value="CELLDVISFTSZ"/>
</dbReference>
<dbReference type="InterPro" id="IPR018316">
    <property type="entry name" value="Tubulin/FtsZ_2-layer-sand-dom"/>
</dbReference>
<dbReference type="Pfam" id="PF12327">
    <property type="entry name" value="FtsZ_C"/>
    <property type="match status" value="1"/>
</dbReference>
<dbReference type="Gene3D" id="3.30.1330.20">
    <property type="entry name" value="Tubulin/FtsZ, C-terminal domain"/>
    <property type="match status" value="1"/>
</dbReference>
<comment type="subcellular location">
    <subcellularLocation>
        <location evidence="1">Golgi apparatus membrane</location>
        <topology evidence="1">Single-pass type II membrane protein</topology>
    </subcellularLocation>
</comment>
<keyword evidence="6" id="KW-0325">Glycoprotein</keyword>
<evidence type="ECO:0000313" key="10">
    <source>
        <dbReference type="Proteomes" id="UP000306102"/>
    </source>
</evidence>
<proteinExistence type="predicted"/>
<gene>
    <name evidence="9" type="ORF">TEA_000769</name>
</gene>
<accession>A0A4S4E2N5</accession>
<keyword evidence="2" id="KW-0328">Glycosyltransferase</keyword>
<feature type="region of interest" description="Disordered" evidence="7">
    <location>
        <begin position="678"/>
        <end position="708"/>
    </location>
</feature>
<keyword evidence="3" id="KW-0808">Transferase</keyword>
<dbReference type="InterPro" id="IPR003008">
    <property type="entry name" value="Tubulin_FtsZ_GTPase"/>
</dbReference>
<dbReference type="InterPro" id="IPR007657">
    <property type="entry name" value="Glycosyltransferase_61"/>
</dbReference>
<dbReference type="GO" id="GO:0005525">
    <property type="term" value="F:GTP binding"/>
    <property type="evidence" value="ECO:0007669"/>
    <property type="project" value="UniProtKB-KW"/>
</dbReference>
<evidence type="ECO:0000256" key="3">
    <source>
        <dbReference type="ARBA" id="ARBA00022679"/>
    </source>
</evidence>
<reference evidence="9 10" key="1">
    <citation type="journal article" date="2018" name="Proc. Natl. Acad. Sci. U.S.A.">
        <title>Draft genome sequence of Camellia sinensis var. sinensis provides insights into the evolution of the tea genome and tea quality.</title>
        <authorList>
            <person name="Wei C."/>
            <person name="Yang H."/>
            <person name="Wang S."/>
            <person name="Zhao J."/>
            <person name="Liu C."/>
            <person name="Gao L."/>
            <person name="Xia E."/>
            <person name="Lu Y."/>
            <person name="Tai Y."/>
            <person name="She G."/>
            <person name="Sun J."/>
            <person name="Cao H."/>
            <person name="Tong W."/>
            <person name="Gao Q."/>
            <person name="Li Y."/>
            <person name="Deng W."/>
            <person name="Jiang X."/>
            <person name="Wang W."/>
            <person name="Chen Q."/>
            <person name="Zhang S."/>
            <person name="Li H."/>
            <person name="Wu J."/>
            <person name="Wang P."/>
            <person name="Li P."/>
            <person name="Shi C."/>
            <person name="Zheng F."/>
            <person name="Jian J."/>
            <person name="Huang B."/>
            <person name="Shan D."/>
            <person name="Shi M."/>
            <person name="Fang C."/>
            <person name="Yue Y."/>
            <person name="Li F."/>
            <person name="Li D."/>
            <person name="Wei S."/>
            <person name="Han B."/>
            <person name="Jiang C."/>
            <person name="Yin Y."/>
            <person name="Xia T."/>
            <person name="Zhang Z."/>
            <person name="Bennetzen J.L."/>
            <person name="Zhao S."/>
            <person name="Wan X."/>
        </authorList>
    </citation>
    <scope>NUCLEOTIDE SEQUENCE [LARGE SCALE GENOMIC DNA]</scope>
    <source>
        <strain evidence="10">cv. Shuchazao</strain>
        <tissue evidence="9">Leaf</tissue>
    </source>
</reference>
<evidence type="ECO:0000256" key="4">
    <source>
        <dbReference type="ARBA" id="ARBA00022741"/>
    </source>
</evidence>
<dbReference type="SUPFAM" id="SSF55307">
    <property type="entry name" value="Tubulin C-terminal domain-like"/>
    <property type="match status" value="2"/>
</dbReference>
<evidence type="ECO:0000259" key="8">
    <source>
        <dbReference type="SMART" id="SM00865"/>
    </source>
</evidence>